<dbReference type="GO" id="GO:0006508">
    <property type="term" value="P:proteolysis"/>
    <property type="evidence" value="ECO:0007669"/>
    <property type="project" value="UniProtKB-KW"/>
</dbReference>
<dbReference type="PANTHER" id="PTHR47466:SF1">
    <property type="entry name" value="METALLOPROTEASE MEP1 (AFU_ORTHOLOGUE AFUA_1G07730)-RELATED"/>
    <property type="match status" value="1"/>
</dbReference>
<evidence type="ECO:0000256" key="1">
    <source>
        <dbReference type="ARBA" id="ARBA00008721"/>
    </source>
</evidence>
<keyword evidence="7" id="KW-0482">Metalloprotease</keyword>
<dbReference type="eggNOG" id="COG3291">
    <property type="taxonomic scope" value="Bacteria"/>
</dbReference>
<evidence type="ECO:0000256" key="6">
    <source>
        <dbReference type="ARBA" id="ARBA00022833"/>
    </source>
</evidence>
<dbReference type="InterPro" id="IPR013783">
    <property type="entry name" value="Ig-like_fold"/>
</dbReference>
<keyword evidence="8" id="KW-1015">Disulfide bond</keyword>
<dbReference type="SUPFAM" id="SSF55486">
    <property type="entry name" value="Metalloproteases ('zincins'), catalytic domain"/>
    <property type="match status" value="1"/>
</dbReference>
<organism evidence="11 12">
    <name type="scientific">Algoriphagus marincola HL-49</name>
    <dbReference type="NCBI Taxonomy" id="1305737"/>
    <lineage>
        <taxon>Bacteria</taxon>
        <taxon>Pseudomonadati</taxon>
        <taxon>Bacteroidota</taxon>
        <taxon>Cytophagia</taxon>
        <taxon>Cytophagales</taxon>
        <taxon>Cyclobacteriaceae</taxon>
        <taxon>Algoriphagus</taxon>
    </lineage>
</organism>
<dbReference type="STRING" id="1305737.GCA_000526355_00413"/>
<evidence type="ECO:0000256" key="3">
    <source>
        <dbReference type="ARBA" id="ARBA00022723"/>
    </source>
</evidence>
<dbReference type="NCBIfam" id="TIGR04183">
    <property type="entry name" value="Por_Secre_tail"/>
    <property type="match status" value="1"/>
</dbReference>
<protein>
    <submittedName>
        <fullName evidence="11">Type IX secretion system substrate</fullName>
    </submittedName>
</protein>
<comment type="similarity">
    <text evidence="1">Belongs to the peptidase M43B family.</text>
</comment>
<dbReference type="EMBL" id="LJXT01000108">
    <property type="protein sequence ID" value="KPQ13013.1"/>
    <property type="molecule type" value="Genomic_DNA"/>
</dbReference>
<dbReference type="PATRIC" id="fig|1305737.6.peg.3598"/>
<keyword evidence="2" id="KW-0645">Protease</keyword>
<evidence type="ECO:0000256" key="4">
    <source>
        <dbReference type="ARBA" id="ARBA00022729"/>
    </source>
</evidence>
<dbReference type="InterPro" id="IPR026444">
    <property type="entry name" value="Secre_tail"/>
</dbReference>
<dbReference type="AlphaFoldDB" id="A0A0P7XCI8"/>
<keyword evidence="6" id="KW-0862">Zinc</keyword>
<dbReference type="NCBIfam" id="NF038128">
    <property type="entry name" value="choice_anch_J"/>
    <property type="match status" value="1"/>
</dbReference>
<dbReference type="Pfam" id="PF18962">
    <property type="entry name" value="Por_Secre_tail"/>
    <property type="match status" value="1"/>
</dbReference>
<dbReference type="GO" id="GO:0046872">
    <property type="term" value="F:metal ion binding"/>
    <property type="evidence" value="ECO:0007669"/>
    <property type="project" value="UniProtKB-KW"/>
</dbReference>
<evidence type="ECO:0000313" key="11">
    <source>
        <dbReference type="EMBL" id="KPQ13013.1"/>
    </source>
</evidence>
<sequence length="1023" mass="112829">MRRSIFKIWSNLLLVALLVFLARASFGQQFTISPLDQFGANGSKSSHQHNEKCGHSALEELLVKEMGYFGTRDFFEDWIDQKIEAQRNQPQILAKTQEERRLIPVVVHVIHNGTEIGQGSNIPFSQIEAQIRILNEDFRRLNPDADQTPAQFLPVAADANIEFVLAKQDPNGLPTNGVVRVEGPNNSYLPEDATLIGQLSQWNPDEYLNIWVLPLSSPFIGYASFPVSDLPGLNFSPAPAITDGVTVDYRFFGSGGNAINASLGRTATHEVGHYLGLRHIWGDGGCGVDDFVEDTPLQDNSNSICNENPSRFSCDSQDMIQNYMDYTPDACMNLFTLGQVERFNAVLANSPRRNTLVNNRATQDPVLFDRDLAISRLVEPGDFACDALVTPQIEVINAGQNTVTSTRVTLQVNGQQIQNRTFNLNLSTGESDILTFDNFELEGGENEVEFEIVAVNSDSDENIENNIVRSSPAVQESVTLPLSLDLGDIPSSWTIQNPDGGFTWEQTSLTISGEEEDLLFIRNYEYDAPGELDYFISPVIDLSNTPNAQLVFEMAHAPYNQQGFQDDLIVAVSTDCGNTFEIANATYEKSGASLATSGATLNEFIPTNSSQFRTELVNLSPFADLGKIRIAFIAVNAFGNNVYLKNIRILEQEEFRYSLEMEELISPNPISDGRYQNENLQVTNTGNLPISNFVFVKSVNGSSPQGFLASGDPVAPGETFTLTGGNSTGSGKNRLNYEILFPNFDQNEGNESTLERYIIEDNEVTPVPWRQNFNFATAIEPWTSINPQNDEGSWRSLPSSGEAGNVSVVENPEAGQSYWLGSPVFNLSRNTQASLFFDLAAGDVSPETSFQILASKDAGDTYEVVFEAVGDELSTVPGTASISNREHFQRNYVNLTDFTGNGNSEIRLAAVLTAGEGTNTPVFLDNLELFLSANPNPVIPADGRALIYPNPATAYFNIAFNLARYENVTIQIISSTGAIVHEVDYPQTLNQTYTFPREIFSPGLYIVRIVSPTLQDMQRVFIK</sequence>
<dbReference type="Proteomes" id="UP000050421">
    <property type="component" value="Unassembled WGS sequence"/>
</dbReference>
<keyword evidence="3" id="KW-0479">Metal-binding</keyword>
<dbReference type="PANTHER" id="PTHR47466">
    <property type="match status" value="1"/>
</dbReference>
<gene>
    <name evidence="11" type="ORF">HLUCCX10_14320</name>
</gene>
<feature type="domain" description="Secretion system C-terminal sorting" evidence="10">
    <location>
        <begin position="947"/>
        <end position="1021"/>
    </location>
</feature>
<evidence type="ECO:0000259" key="10">
    <source>
        <dbReference type="Pfam" id="PF18962"/>
    </source>
</evidence>
<keyword evidence="5" id="KW-0378">Hydrolase</keyword>
<proteinExistence type="inferred from homology"/>
<dbReference type="InterPro" id="IPR024079">
    <property type="entry name" value="MetalloPept_cat_dom_sf"/>
</dbReference>
<evidence type="ECO:0000256" key="2">
    <source>
        <dbReference type="ARBA" id="ARBA00022670"/>
    </source>
</evidence>
<dbReference type="CDD" id="cd04275">
    <property type="entry name" value="ZnMc_pappalysin_like"/>
    <property type="match status" value="1"/>
</dbReference>
<accession>A0A0P7XCI8</accession>
<dbReference type="InterPro" id="IPR008754">
    <property type="entry name" value="Peptidase_M43"/>
</dbReference>
<evidence type="ECO:0000259" key="9">
    <source>
        <dbReference type="Pfam" id="PF05572"/>
    </source>
</evidence>
<reference evidence="11 12" key="1">
    <citation type="submission" date="2015-09" db="EMBL/GenBank/DDBJ databases">
        <title>Identification and resolution of microdiversity through metagenomic sequencing of parallel consortia.</title>
        <authorList>
            <person name="Nelson W.C."/>
            <person name="Romine M.F."/>
            <person name="Lindemann S.R."/>
        </authorList>
    </citation>
    <scope>NUCLEOTIDE SEQUENCE [LARGE SCALE GENOMIC DNA]</scope>
    <source>
        <strain evidence="11">HL-49</strain>
    </source>
</reference>
<dbReference type="eggNOG" id="COG1572">
    <property type="taxonomic scope" value="Bacteria"/>
</dbReference>
<evidence type="ECO:0000313" key="12">
    <source>
        <dbReference type="Proteomes" id="UP000050421"/>
    </source>
</evidence>
<name>A0A0P7XCI8_9BACT</name>
<evidence type="ECO:0000256" key="5">
    <source>
        <dbReference type="ARBA" id="ARBA00022801"/>
    </source>
</evidence>
<feature type="domain" description="Peptidase M43 pregnancy-associated plasma-A" evidence="9">
    <location>
        <begin position="201"/>
        <end position="348"/>
    </location>
</feature>
<keyword evidence="4" id="KW-0732">Signal</keyword>
<dbReference type="Gene3D" id="3.40.390.10">
    <property type="entry name" value="Collagenase (Catalytic Domain)"/>
    <property type="match status" value="1"/>
</dbReference>
<dbReference type="Pfam" id="PF05572">
    <property type="entry name" value="Peptidase_M43"/>
    <property type="match status" value="1"/>
</dbReference>
<dbReference type="Gene3D" id="2.60.40.10">
    <property type="entry name" value="Immunoglobulins"/>
    <property type="match status" value="1"/>
</dbReference>
<comment type="caution">
    <text evidence="11">The sequence shown here is derived from an EMBL/GenBank/DDBJ whole genome shotgun (WGS) entry which is preliminary data.</text>
</comment>
<evidence type="ECO:0000256" key="8">
    <source>
        <dbReference type="ARBA" id="ARBA00023157"/>
    </source>
</evidence>
<evidence type="ECO:0000256" key="7">
    <source>
        <dbReference type="ARBA" id="ARBA00023049"/>
    </source>
</evidence>
<dbReference type="GO" id="GO:0008237">
    <property type="term" value="F:metallopeptidase activity"/>
    <property type="evidence" value="ECO:0007669"/>
    <property type="project" value="UniProtKB-KW"/>
</dbReference>
<dbReference type="OrthoDB" id="6278496at2"/>